<evidence type="ECO:0000256" key="1">
    <source>
        <dbReference type="ARBA" id="ARBA00022741"/>
    </source>
</evidence>
<evidence type="ECO:0000256" key="4">
    <source>
        <dbReference type="HAMAP-Rule" id="MF_00636"/>
    </source>
</evidence>
<sequence length="294" mass="33282">MTVPGAQERQEITIVTGMSGAGRSTALKGFEDLGWFAVDNLPPQMIRPLIEVAAKARDSLPKLTVAVDIRGGRLIDEFEDFAAELRKTHEVHVLFLDATDDTLVRRYESSRRPHPLQEDGDTILDAIHRERTRLREIRSMSDIVIDTSELNVHELARRISERFGAPDQDKIRLTVMSFGFKYGLPVDADLVLDMRFLPNPFWVAELRPYNGRDKRVSEYVLEQPGAKEFAENFLAMIDPVLSGYARENKRHAMIAVGCTGGKHRSVAMTEYLASKLRARRDVAVSVKHRDLGRE</sequence>
<protein>
    <submittedName>
        <fullName evidence="7">RNase adapter RapZ</fullName>
    </submittedName>
</protein>
<dbReference type="EMBL" id="CP097160">
    <property type="protein sequence ID" value="UQN13754.1"/>
    <property type="molecule type" value="Genomic_DNA"/>
</dbReference>
<dbReference type="PANTHER" id="PTHR30448">
    <property type="entry name" value="RNASE ADAPTER PROTEIN RAPZ"/>
    <property type="match status" value="1"/>
</dbReference>
<dbReference type="Gene3D" id="3.40.50.300">
    <property type="entry name" value="P-loop containing nucleotide triphosphate hydrolases"/>
    <property type="match status" value="1"/>
</dbReference>
<dbReference type="Pfam" id="PF22740">
    <property type="entry name" value="PapZ_C"/>
    <property type="match status" value="1"/>
</dbReference>
<accession>A0ABY4MVC7</accession>
<dbReference type="InterPro" id="IPR027417">
    <property type="entry name" value="P-loop_NTPase"/>
</dbReference>
<gene>
    <name evidence="7" type="primary">rapZ</name>
    <name evidence="7" type="ORF">M3M28_06575</name>
</gene>
<keyword evidence="3 4" id="KW-0342">GTP-binding</keyword>
<dbReference type="InterPro" id="IPR053931">
    <property type="entry name" value="RapZ_C"/>
</dbReference>
<feature type="binding site" evidence="4">
    <location>
        <begin position="68"/>
        <end position="71"/>
    </location>
    <ligand>
        <name>GTP</name>
        <dbReference type="ChEBI" id="CHEBI:37565"/>
    </ligand>
</feature>
<evidence type="ECO:0000256" key="3">
    <source>
        <dbReference type="ARBA" id="ARBA00023134"/>
    </source>
</evidence>
<dbReference type="Pfam" id="PF03668">
    <property type="entry name" value="RapZ-like_N"/>
    <property type="match status" value="1"/>
</dbReference>
<dbReference type="SUPFAM" id="SSF52540">
    <property type="entry name" value="P-loop containing nucleoside triphosphate hydrolases"/>
    <property type="match status" value="1"/>
</dbReference>
<feature type="binding site" evidence="4">
    <location>
        <begin position="17"/>
        <end position="24"/>
    </location>
    <ligand>
        <name>ATP</name>
        <dbReference type="ChEBI" id="CHEBI:30616"/>
    </ligand>
</feature>
<dbReference type="InterPro" id="IPR005337">
    <property type="entry name" value="RapZ-like"/>
</dbReference>
<dbReference type="PANTHER" id="PTHR30448:SF0">
    <property type="entry name" value="RNASE ADAPTER PROTEIN RAPZ"/>
    <property type="match status" value="1"/>
</dbReference>
<evidence type="ECO:0000256" key="2">
    <source>
        <dbReference type="ARBA" id="ARBA00022840"/>
    </source>
</evidence>
<evidence type="ECO:0000259" key="5">
    <source>
        <dbReference type="Pfam" id="PF03668"/>
    </source>
</evidence>
<reference evidence="7" key="1">
    <citation type="submission" date="2022-05" db="EMBL/GenBank/DDBJ databases">
        <title>Complete genome sequence of toluene-degrading Gulosibacter sediminis strain ACHW.36C.</title>
        <authorList>
            <person name="Wai A.C."/>
            <person name="Lai G.K."/>
            <person name="Griffin S.D."/>
            <person name="Leung F.C."/>
        </authorList>
    </citation>
    <scope>NUCLEOTIDE SEQUENCE [LARGE SCALE GENOMIC DNA]</scope>
    <source>
        <strain evidence="7">ACHW.36C</strain>
    </source>
</reference>
<keyword evidence="1 4" id="KW-0547">Nucleotide-binding</keyword>
<dbReference type="InterPro" id="IPR053930">
    <property type="entry name" value="RapZ-like_N"/>
</dbReference>
<feature type="domain" description="RapZ C-terminal" evidence="6">
    <location>
        <begin position="172"/>
        <end position="291"/>
    </location>
</feature>
<name>A0ABY4MVC7_9MICO</name>
<dbReference type="PIRSF" id="PIRSF005052">
    <property type="entry name" value="P-loopkin"/>
    <property type="match status" value="1"/>
</dbReference>
<organism evidence="7">
    <name type="scientific">Gulosibacter sediminis</name>
    <dbReference type="NCBI Taxonomy" id="1729695"/>
    <lineage>
        <taxon>Bacteria</taxon>
        <taxon>Bacillati</taxon>
        <taxon>Actinomycetota</taxon>
        <taxon>Actinomycetes</taxon>
        <taxon>Micrococcales</taxon>
        <taxon>Microbacteriaceae</taxon>
        <taxon>Gulosibacter</taxon>
    </lineage>
</organism>
<keyword evidence="2 4" id="KW-0067">ATP-binding</keyword>
<dbReference type="NCBIfam" id="NF003828">
    <property type="entry name" value="PRK05416.1"/>
    <property type="match status" value="1"/>
</dbReference>
<proteinExistence type="inferred from homology"/>
<evidence type="ECO:0000313" key="7">
    <source>
        <dbReference type="EMBL" id="UQN13754.1"/>
    </source>
</evidence>
<evidence type="ECO:0000259" key="6">
    <source>
        <dbReference type="Pfam" id="PF22740"/>
    </source>
</evidence>
<dbReference type="HAMAP" id="MF_00636">
    <property type="entry name" value="RapZ_like"/>
    <property type="match status" value="1"/>
</dbReference>
<feature type="domain" description="RapZ-like N-terminal" evidence="5">
    <location>
        <begin position="11"/>
        <end position="164"/>
    </location>
</feature>